<protein>
    <recommendedName>
        <fullName evidence="3">Pentapeptide repeat-containing protein</fullName>
    </recommendedName>
</protein>
<accession>A0A934V982</accession>
<comment type="caution">
    <text evidence="1">The sequence shown here is derived from an EMBL/GenBank/DDBJ whole genome shotgun (WGS) entry which is preliminary data.</text>
</comment>
<evidence type="ECO:0000313" key="1">
    <source>
        <dbReference type="EMBL" id="MBK1814868.1"/>
    </source>
</evidence>
<dbReference type="Proteomes" id="UP000600139">
    <property type="component" value="Unassembled WGS sequence"/>
</dbReference>
<evidence type="ECO:0000313" key="2">
    <source>
        <dbReference type="Proteomes" id="UP000600139"/>
    </source>
</evidence>
<name>A0A934V982_9BACT</name>
<organism evidence="1 2">
    <name type="scientific">Luteolibacter yonseiensis</name>
    <dbReference type="NCBI Taxonomy" id="1144680"/>
    <lineage>
        <taxon>Bacteria</taxon>
        <taxon>Pseudomonadati</taxon>
        <taxon>Verrucomicrobiota</taxon>
        <taxon>Verrucomicrobiia</taxon>
        <taxon>Verrucomicrobiales</taxon>
        <taxon>Verrucomicrobiaceae</taxon>
        <taxon>Luteolibacter</taxon>
    </lineage>
</organism>
<dbReference type="RefSeq" id="WP_200349816.1">
    <property type="nucleotide sequence ID" value="NZ_BAABHZ010000010.1"/>
</dbReference>
<dbReference type="AlphaFoldDB" id="A0A934V982"/>
<gene>
    <name evidence="1" type="ORF">JIN84_04530</name>
</gene>
<dbReference type="EMBL" id="JAENIK010000004">
    <property type="protein sequence ID" value="MBK1814868.1"/>
    <property type="molecule type" value="Genomic_DNA"/>
</dbReference>
<proteinExistence type="predicted"/>
<reference evidence="1" key="1">
    <citation type="submission" date="2021-01" db="EMBL/GenBank/DDBJ databases">
        <title>Modified the classification status of verrucomicrobia.</title>
        <authorList>
            <person name="Feng X."/>
        </authorList>
    </citation>
    <scope>NUCLEOTIDE SEQUENCE</scope>
    <source>
        <strain evidence="1">JCM 18052</strain>
    </source>
</reference>
<keyword evidence="2" id="KW-1185">Reference proteome</keyword>
<sequence>MKISNNNFANEEVVLDFHEYESCQFTNCRFVVLGYGPFALNQCEVVNCEFTFAGPAASTIQTMTTIYHNIGEQGKQLIEGTFDSIRNAGANKPA</sequence>
<evidence type="ECO:0008006" key="3">
    <source>
        <dbReference type="Google" id="ProtNLM"/>
    </source>
</evidence>